<dbReference type="AlphaFoldDB" id="A0A8H2M8P9"/>
<keyword evidence="3" id="KW-1185">Reference proteome</keyword>
<evidence type="ECO:0000313" key="2">
    <source>
        <dbReference type="EMBL" id="VFB16350.1"/>
    </source>
</evidence>
<dbReference type="Proteomes" id="UP000377798">
    <property type="component" value="Unassembled WGS sequence"/>
</dbReference>
<name>A0A8H2M8P9_9FIRM</name>
<reference evidence="2 3" key="1">
    <citation type="submission" date="2019-02" db="EMBL/GenBank/DDBJ databases">
        <authorList>
            <consortium name="Pathogen Informatics"/>
        </authorList>
    </citation>
    <scope>NUCLEOTIDE SEQUENCE [LARGE SCALE GENOMIC DNA]</scope>
    <source>
        <strain evidence="2 3">3012STDY7089603</strain>
    </source>
</reference>
<protein>
    <recommendedName>
        <fullName evidence="4">DUF1490 family protein</fullName>
    </recommendedName>
</protein>
<evidence type="ECO:0000313" key="3">
    <source>
        <dbReference type="Proteomes" id="UP000377798"/>
    </source>
</evidence>
<organism evidence="2 3">
    <name type="scientific">Urinicoccus massiliensis</name>
    <dbReference type="NCBI Taxonomy" id="1723382"/>
    <lineage>
        <taxon>Bacteria</taxon>
        <taxon>Bacillati</taxon>
        <taxon>Bacillota</taxon>
        <taxon>Tissierellia</taxon>
        <taxon>Tissierellales</taxon>
        <taxon>Peptoniphilaceae</taxon>
        <taxon>Urinicoccus</taxon>
    </lineage>
</organism>
<gene>
    <name evidence="2" type="ORF">NCTC13150_00872</name>
</gene>
<comment type="caution">
    <text evidence="2">The sequence shown here is derived from an EMBL/GenBank/DDBJ whole genome shotgun (WGS) entry which is preliminary data.</text>
</comment>
<dbReference type="EMBL" id="CAACYI010000001">
    <property type="protein sequence ID" value="VFB16350.1"/>
    <property type="molecule type" value="Genomic_DNA"/>
</dbReference>
<evidence type="ECO:0008006" key="4">
    <source>
        <dbReference type="Google" id="ProtNLM"/>
    </source>
</evidence>
<proteinExistence type="predicted"/>
<dbReference type="Pfam" id="PF19605">
    <property type="entry name" value="DUF6110"/>
    <property type="match status" value="1"/>
</dbReference>
<feature type="region of interest" description="Disordered" evidence="1">
    <location>
        <begin position="71"/>
        <end position="94"/>
    </location>
</feature>
<dbReference type="RefSeq" id="WP_034438463.1">
    <property type="nucleotide sequence ID" value="NZ_CAACYI010000001.1"/>
</dbReference>
<accession>A0A8H2M8P9</accession>
<dbReference type="InterPro" id="IPR046092">
    <property type="entry name" value="DUF6110"/>
</dbReference>
<sequence length="94" mass="10203">MNKQLIRIGLGVLAGAIGSKIIQSQKIKDLAVGAVAGGLKIKDDVDKAVEKVKENADDIVAEAKVLKMEKDIEREEEEKENDIEEVASEADLED</sequence>
<feature type="compositionally biased region" description="Acidic residues" evidence="1">
    <location>
        <begin position="74"/>
        <end position="94"/>
    </location>
</feature>
<evidence type="ECO:0000256" key="1">
    <source>
        <dbReference type="SAM" id="MobiDB-lite"/>
    </source>
</evidence>